<accession>A0A1V6UP05</accession>
<name>A0A1V6UP05_9EURO</name>
<evidence type="ECO:0000313" key="2">
    <source>
        <dbReference type="Proteomes" id="UP000191500"/>
    </source>
</evidence>
<dbReference type="Proteomes" id="UP000191500">
    <property type="component" value="Unassembled WGS sequence"/>
</dbReference>
<organism evidence="1 2">
    <name type="scientific">Penicillium coprophilum</name>
    <dbReference type="NCBI Taxonomy" id="36646"/>
    <lineage>
        <taxon>Eukaryota</taxon>
        <taxon>Fungi</taxon>
        <taxon>Dikarya</taxon>
        <taxon>Ascomycota</taxon>
        <taxon>Pezizomycotina</taxon>
        <taxon>Eurotiomycetes</taxon>
        <taxon>Eurotiomycetidae</taxon>
        <taxon>Eurotiales</taxon>
        <taxon>Aspergillaceae</taxon>
        <taxon>Penicillium</taxon>
    </lineage>
</organism>
<dbReference type="STRING" id="36646.A0A1V6UP05"/>
<protein>
    <submittedName>
        <fullName evidence="1">Uncharacterized protein</fullName>
    </submittedName>
</protein>
<reference evidence="2" key="1">
    <citation type="journal article" date="2017" name="Nat. Microbiol.">
        <title>Global analysis of biosynthetic gene clusters reveals vast potential of secondary metabolite production in Penicillium species.</title>
        <authorList>
            <person name="Nielsen J.C."/>
            <person name="Grijseels S."/>
            <person name="Prigent S."/>
            <person name="Ji B."/>
            <person name="Dainat J."/>
            <person name="Nielsen K.F."/>
            <person name="Frisvad J.C."/>
            <person name="Workman M."/>
            <person name="Nielsen J."/>
        </authorList>
    </citation>
    <scope>NUCLEOTIDE SEQUENCE [LARGE SCALE GENOMIC DNA]</scope>
    <source>
        <strain evidence="2">IBT 31321</strain>
    </source>
</reference>
<sequence length="274" mass="30256">MPRPLADINSDDLAPHLRLELGWTTPGSTCTETSMVPVDQPEYSPYEQLSLSLDAHFMSTSSSTHNRLNQNTTLDSTVNSNHPLALITAFHGSAGPSHVTSSITSPLTYLQHDQGITQYSVVNINSPRTVATVFDGSEDHITYIPTPVALPSTYNPQNQSVVQNFSASGADHLEFHTAFFDPVDYTMTTTRSAPLMDSPLMYPHQGQNDTRYFAVNRGNLQTLPTVFEDSVNSITRTASPMALSLGQASAWQQPSYRFTNAQIPYNHNHEREIQ</sequence>
<proteinExistence type="predicted"/>
<gene>
    <name evidence="1" type="ORF">PENCOP_c006G00953</name>
</gene>
<keyword evidence="2" id="KW-1185">Reference proteome</keyword>
<dbReference type="AlphaFoldDB" id="A0A1V6UP05"/>
<evidence type="ECO:0000313" key="1">
    <source>
        <dbReference type="EMBL" id="OQE40154.1"/>
    </source>
</evidence>
<comment type="caution">
    <text evidence="1">The sequence shown here is derived from an EMBL/GenBank/DDBJ whole genome shotgun (WGS) entry which is preliminary data.</text>
</comment>
<dbReference type="EMBL" id="MDDG01000006">
    <property type="protein sequence ID" value="OQE40154.1"/>
    <property type="molecule type" value="Genomic_DNA"/>
</dbReference>